<dbReference type="FunFam" id="3.40.50.2300:FF:000018">
    <property type="entry name" value="DNA-binding transcriptional regulator NtrC"/>
    <property type="match status" value="1"/>
</dbReference>
<dbReference type="InterPro" id="IPR002078">
    <property type="entry name" value="Sigma_54_int"/>
</dbReference>
<dbReference type="PANTHER" id="PTHR32071:SF57">
    <property type="entry name" value="C4-DICARBOXYLATE TRANSPORT TRANSCRIPTIONAL REGULATORY PROTEIN DCTD"/>
    <property type="match status" value="1"/>
</dbReference>
<dbReference type="Gene3D" id="3.40.50.300">
    <property type="entry name" value="P-loop containing nucleotide triphosphate hydrolases"/>
    <property type="match status" value="1"/>
</dbReference>
<dbReference type="InterPro" id="IPR025944">
    <property type="entry name" value="Sigma_54_int_dom_CS"/>
</dbReference>
<dbReference type="InterPro" id="IPR025662">
    <property type="entry name" value="Sigma_54_int_dom_ATP-bd_1"/>
</dbReference>
<evidence type="ECO:0000256" key="5">
    <source>
        <dbReference type="ARBA" id="ARBA00023015"/>
    </source>
</evidence>
<comment type="caution">
    <text evidence="11">The sequence shown here is derived from an EMBL/GenBank/DDBJ whole genome shotgun (WGS) entry which is preliminary data.</text>
</comment>
<dbReference type="InterPro" id="IPR002197">
    <property type="entry name" value="HTH_Fis"/>
</dbReference>
<dbReference type="InterPro" id="IPR027417">
    <property type="entry name" value="P-loop_NTPase"/>
</dbReference>
<evidence type="ECO:0000259" key="10">
    <source>
        <dbReference type="PROSITE" id="PS50110"/>
    </source>
</evidence>
<dbReference type="InterPro" id="IPR009057">
    <property type="entry name" value="Homeodomain-like_sf"/>
</dbReference>
<dbReference type="InterPro" id="IPR058031">
    <property type="entry name" value="AAA_lid_NorR"/>
</dbReference>
<dbReference type="Proteomes" id="UP000320593">
    <property type="component" value="Unassembled WGS sequence"/>
</dbReference>
<dbReference type="CDD" id="cd17549">
    <property type="entry name" value="REC_DctD-like"/>
    <property type="match status" value="1"/>
</dbReference>
<organism evidence="11 12">
    <name type="scientific">Roseibium hamelinense</name>
    <dbReference type="NCBI Taxonomy" id="150831"/>
    <lineage>
        <taxon>Bacteria</taxon>
        <taxon>Pseudomonadati</taxon>
        <taxon>Pseudomonadota</taxon>
        <taxon>Alphaproteobacteria</taxon>
        <taxon>Hyphomicrobiales</taxon>
        <taxon>Stappiaceae</taxon>
        <taxon>Roseibium</taxon>
    </lineage>
</organism>
<dbReference type="Pfam" id="PF02954">
    <property type="entry name" value="HTH_8"/>
    <property type="match status" value="1"/>
</dbReference>
<feature type="domain" description="Sigma-54 factor interaction" evidence="9">
    <location>
        <begin position="145"/>
        <end position="374"/>
    </location>
</feature>
<keyword evidence="4" id="KW-0902">Two-component regulatory system</keyword>
<sequence>MNLQKILFVDDEEHLRFAAKQSLELEGLAIECFAEAQPVALKLSKDFEGVVVTDIRLPGMDGTALMRQAVEIDPDIPVILVTGHGDVELAVNSMRDGAYDFIEKPFPPSRLVDTVKRALDRRRLVLENRILRQQVGVKEGIGSVLHGSSHGIQILKDQIAAVAAVDIDVLVAGETGSGKEVVSRALHEASSRAHMPFVHINCAALPAHLVESELFGHEAGAFQGALRTRVGRFEAARGGTVFLDEIDSLPLALQTKLLHAVQNRVVTRLGSNDPIELDVRFIAATKKDLEQEVANDRFRADLFYLLNVVSLNVPPLKTRREDVPLLFAQLVSEAAARYERAMPDIPVAVMTAVAARDWPGNVRELRNAADRFVLGFGAPPTHDRQLDTENNGLAERMAQHEKSLIAASLAANGGNLKETYEALNISRKALYEKMQKYGLSKKAFSAADLS</sequence>
<dbReference type="GO" id="GO:0005524">
    <property type="term" value="F:ATP binding"/>
    <property type="evidence" value="ECO:0007669"/>
    <property type="project" value="UniProtKB-KW"/>
</dbReference>
<evidence type="ECO:0000256" key="1">
    <source>
        <dbReference type="ARBA" id="ARBA00022553"/>
    </source>
</evidence>
<evidence type="ECO:0000256" key="2">
    <source>
        <dbReference type="ARBA" id="ARBA00022741"/>
    </source>
</evidence>
<keyword evidence="12" id="KW-1185">Reference proteome</keyword>
<keyword evidence="6" id="KW-0010">Activator</keyword>
<dbReference type="Pfam" id="PF00158">
    <property type="entry name" value="Sigma54_activat"/>
    <property type="match status" value="1"/>
</dbReference>
<keyword evidence="5" id="KW-0805">Transcription regulation</keyword>
<dbReference type="RefSeq" id="WP_145344204.1">
    <property type="nucleotide sequence ID" value="NZ_SMLY01000083.1"/>
</dbReference>
<evidence type="ECO:0000256" key="8">
    <source>
        <dbReference type="PROSITE-ProRule" id="PRU00169"/>
    </source>
</evidence>
<evidence type="ECO:0000256" key="4">
    <source>
        <dbReference type="ARBA" id="ARBA00023012"/>
    </source>
</evidence>
<dbReference type="EMBL" id="VLLF01000006">
    <property type="protein sequence ID" value="TWI86051.1"/>
    <property type="molecule type" value="Genomic_DNA"/>
</dbReference>
<dbReference type="SUPFAM" id="SSF52172">
    <property type="entry name" value="CheY-like"/>
    <property type="match status" value="1"/>
</dbReference>
<dbReference type="PROSITE" id="PS00688">
    <property type="entry name" value="SIGMA54_INTERACT_3"/>
    <property type="match status" value="1"/>
</dbReference>
<feature type="domain" description="Response regulatory" evidence="10">
    <location>
        <begin position="5"/>
        <end position="119"/>
    </location>
</feature>
<dbReference type="InterPro" id="IPR011006">
    <property type="entry name" value="CheY-like_superfamily"/>
</dbReference>
<dbReference type="SMART" id="SM00448">
    <property type="entry name" value="REC"/>
    <property type="match status" value="1"/>
</dbReference>
<evidence type="ECO:0000256" key="6">
    <source>
        <dbReference type="ARBA" id="ARBA00023159"/>
    </source>
</evidence>
<dbReference type="PROSITE" id="PS50110">
    <property type="entry name" value="RESPONSE_REGULATORY"/>
    <property type="match status" value="1"/>
</dbReference>
<accession>A0A562SXQ0</accession>
<keyword evidence="1 8" id="KW-0597">Phosphoprotein</keyword>
<dbReference type="Pfam" id="PF00072">
    <property type="entry name" value="Response_reg"/>
    <property type="match status" value="1"/>
</dbReference>
<protein>
    <submittedName>
        <fullName evidence="11">Two-component system C4-dicarboxylate transport response regulator DctD</fullName>
    </submittedName>
</protein>
<dbReference type="InterPro" id="IPR003593">
    <property type="entry name" value="AAA+_ATPase"/>
</dbReference>
<dbReference type="PANTHER" id="PTHR32071">
    <property type="entry name" value="TRANSCRIPTIONAL REGULATORY PROTEIN"/>
    <property type="match status" value="1"/>
</dbReference>
<dbReference type="PROSITE" id="PS00675">
    <property type="entry name" value="SIGMA54_INTERACT_1"/>
    <property type="match status" value="1"/>
</dbReference>
<dbReference type="Gene3D" id="1.10.10.60">
    <property type="entry name" value="Homeodomain-like"/>
    <property type="match status" value="1"/>
</dbReference>
<evidence type="ECO:0000313" key="11">
    <source>
        <dbReference type="EMBL" id="TWI86051.1"/>
    </source>
</evidence>
<keyword evidence="3" id="KW-0067">ATP-binding</keyword>
<keyword evidence="2" id="KW-0547">Nucleotide-binding</keyword>
<feature type="modified residue" description="4-aspartylphosphate" evidence="8">
    <location>
        <position position="54"/>
    </location>
</feature>
<dbReference type="Gene3D" id="3.40.50.2300">
    <property type="match status" value="1"/>
</dbReference>
<dbReference type="GO" id="GO:0006355">
    <property type="term" value="P:regulation of DNA-templated transcription"/>
    <property type="evidence" value="ECO:0007669"/>
    <property type="project" value="InterPro"/>
</dbReference>
<dbReference type="OrthoDB" id="9802388at2"/>
<evidence type="ECO:0000259" key="9">
    <source>
        <dbReference type="PROSITE" id="PS50045"/>
    </source>
</evidence>
<proteinExistence type="predicted"/>
<dbReference type="CDD" id="cd00009">
    <property type="entry name" value="AAA"/>
    <property type="match status" value="1"/>
</dbReference>
<dbReference type="AlphaFoldDB" id="A0A562SXQ0"/>
<dbReference type="SUPFAM" id="SSF46689">
    <property type="entry name" value="Homeodomain-like"/>
    <property type="match status" value="1"/>
</dbReference>
<reference evidence="11 12" key="1">
    <citation type="submission" date="2019-07" db="EMBL/GenBank/DDBJ databases">
        <title>Genomic Encyclopedia of Archaeal and Bacterial Type Strains, Phase II (KMG-II): from individual species to whole genera.</title>
        <authorList>
            <person name="Goeker M."/>
        </authorList>
    </citation>
    <scope>NUCLEOTIDE SEQUENCE [LARGE SCALE GENOMIC DNA]</scope>
    <source>
        <strain evidence="11 12">ATCC BAA-252</strain>
    </source>
</reference>
<dbReference type="SMART" id="SM00382">
    <property type="entry name" value="AAA"/>
    <property type="match status" value="1"/>
</dbReference>
<evidence type="ECO:0000256" key="7">
    <source>
        <dbReference type="ARBA" id="ARBA00023163"/>
    </source>
</evidence>
<dbReference type="InterPro" id="IPR001789">
    <property type="entry name" value="Sig_transdc_resp-reg_receiver"/>
</dbReference>
<gene>
    <name evidence="11" type="ORF">JM93_02758</name>
</gene>
<dbReference type="Gene3D" id="1.10.8.60">
    <property type="match status" value="1"/>
</dbReference>
<dbReference type="GO" id="GO:0000160">
    <property type="term" value="P:phosphorelay signal transduction system"/>
    <property type="evidence" value="ECO:0007669"/>
    <property type="project" value="UniProtKB-KW"/>
</dbReference>
<dbReference type="GO" id="GO:0043565">
    <property type="term" value="F:sequence-specific DNA binding"/>
    <property type="evidence" value="ECO:0007669"/>
    <property type="project" value="InterPro"/>
</dbReference>
<dbReference type="PROSITE" id="PS50045">
    <property type="entry name" value="SIGMA54_INTERACT_4"/>
    <property type="match status" value="1"/>
</dbReference>
<keyword evidence="7" id="KW-0804">Transcription</keyword>
<evidence type="ECO:0000256" key="3">
    <source>
        <dbReference type="ARBA" id="ARBA00022840"/>
    </source>
</evidence>
<evidence type="ECO:0000313" key="12">
    <source>
        <dbReference type="Proteomes" id="UP000320593"/>
    </source>
</evidence>
<dbReference type="Pfam" id="PF25601">
    <property type="entry name" value="AAA_lid_14"/>
    <property type="match status" value="1"/>
</dbReference>
<name>A0A562SXQ0_9HYPH</name>
<dbReference type="SUPFAM" id="SSF52540">
    <property type="entry name" value="P-loop containing nucleoside triphosphate hydrolases"/>
    <property type="match status" value="1"/>
</dbReference>
<dbReference type="FunFam" id="3.40.50.300:FF:000006">
    <property type="entry name" value="DNA-binding transcriptional regulator NtrC"/>
    <property type="match status" value="1"/>
</dbReference>